<protein>
    <submittedName>
        <fullName evidence="2">Uncharacterized protein</fullName>
    </submittedName>
</protein>
<comment type="caution">
    <text evidence="2">The sequence shown here is derived from an EMBL/GenBank/DDBJ whole genome shotgun (WGS) entry which is preliminary data.</text>
</comment>
<evidence type="ECO:0000256" key="1">
    <source>
        <dbReference type="SAM" id="MobiDB-lite"/>
    </source>
</evidence>
<proteinExistence type="predicted"/>
<feature type="compositionally biased region" description="Low complexity" evidence="1">
    <location>
        <begin position="59"/>
        <end position="71"/>
    </location>
</feature>
<evidence type="ECO:0000313" key="3">
    <source>
        <dbReference type="Proteomes" id="UP000824890"/>
    </source>
</evidence>
<name>A0ABQ7YEY7_BRANA</name>
<dbReference type="Proteomes" id="UP000824890">
    <property type="component" value="Unassembled WGS sequence"/>
</dbReference>
<evidence type="ECO:0000313" key="2">
    <source>
        <dbReference type="EMBL" id="KAH0865766.1"/>
    </source>
</evidence>
<feature type="non-terminal residue" evidence="2">
    <location>
        <position position="1"/>
    </location>
</feature>
<sequence>NALNATGGRRENRQDDTFTQSPTRIPASERLGPPIENGDNAIHSNLESTRVPAKKRLGRPPLKNKLPNPLGVSTSAVAKKRRTTQVRISPKKTCPMAPWIISAIWTTRNYKVFQQREFSAQQTMTKAICDAK</sequence>
<keyword evidence="3" id="KW-1185">Reference proteome</keyword>
<accession>A0ABQ7YEY7</accession>
<gene>
    <name evidence="2" type="ORF">HID58_082977</name>
</gene>
<dbReference type="EMBL" id="JAGKQM010000018">
    <property type="protein sequence ID" value="KAH0865766.1"/>
    <property type="molecule type" value="Genomic_DNA"/>
</dbReference>
<feature type="non-terminal residue" evidence="2">
    <location>
        <position position="132"/>
    </location>
</feature>
<reference evidence="2 3" key="1">
    <citation type="submission" date="2021-05" db="EMBL/GenBank/DDBJ databases">
        <title>Genome Assembly of Synthetic Allotetraploid Brassica napus Reveals Homoeologous Exchanges between Subgenomes.</title>
        <authorList>
            <person name="Davis J.T."/>
        </authorList>
    </citation>
    <scope>NUCLEOTIDE SEQUENCE [LARGE SCALE GENOMIC DNA]</scope>
    <source>
        <strain evidence="3">cv. Da-Ae</strain>
        <tissue evidence="2">Seedling</tissue>
    </source>
</reference>
<feature type="region of interest" description="Disordered" evidence="1">
    <location>
        <begin position="1"/>
        <end position="71"/>
    </location>
</feature>
<organism evidence="2 3">
    <name type="scientific">Brassica napus</name>
    <name type="common">Rape</name>
    <dbReference type="NCBI Taxonomy" id="3708"/>
    <lineage>
        <taxon>Eukaryota</taxon>
        <taxon>Viridiplantae</taxon>
        <taxon>Streptophyta</taxon>
        <taxon>Embryophyta</taxon>
        <taxon>Tracheophyta</taxon>
        <taxon>Spermatophyta</taxon>
        <taxon>Magnoliopsida</taxon>
        <taxon>eudicotyledons</taxon>
        <taxon>Gunneridae</taxon>
        <taxon>Pentapetalae</taxon>
        <taxon>rosids</taxon>
        <taxon>malvids</taxon>
        <taxon>Brassicales</taxon>
        <taxon>Brassicaceae</taxon>
        <taxon>Brassiceae</taxon>
        <taxon>Brassica</taxon>
    </lineage>
</organism>